<accession>A0ABU7VWY8</accession>
<organism evidence="6 7">
    <name type="scientific">Paenibacillus haidiansis</name>
    <dbReference type="NCBI Taxonomy" id="1574488"/>
    <lineage>
        <taxon>Bacteria</taxon>
        <taxon>Bacillati</taxon>
        <taxon>Bacillota</taxon>
        <taxon>Bacilli</taxon>
        <taxon>Bacillales</taxon>
        <taxon>Paenibacillaceae</taxon>
        <taxon>Paenibacillus</taxon>
    </lineage>
</organism>
<dbReference type="Gene3D" id="3.20.20.70">
    <property type="entry name" value="Aldolase class I"/>
    <property type="match status" value="1"/>
</dbReference>
<dbReference type="RefSeq" id="WP_331847646.1">
    <property type="nucleotide sequence ID" value="NZ_JAZHPZ010000008.1"/>
</dbReference>
<keyword evidence="1" id="KW-0949">S-adenosyl-L-methionine</keyword>
<dbReference type="PROSITE" id="PS51918">
    <property type="entry name" value="RADICAL_SAM"/>
    <property type="match status" value="1"/>
</dbReference>
<sequence length="370" mass="41791">MFILRQEAFGGLLYSPETGEIYELNKRDFLACDFLASQTDDDIQAVKSKDEQLYSRIAFFEKLTRKQQISVINISRGLFSPTRLQAPENLVIKITNRCNYKCSYCYDNKEQVTDMSLATFKKIIDEAANEHVIRVDIGGGEPLLHEHLLEMVHYASQKKLVISLTTNGHFLTEQNLESLVCNGLSHIQMSVHDSADLLTWEKIAATLIRLNLPFGFNLLITEQNQSQFMNISRYLSSLNPGNIKILIPKGSPSNQEWFASGSSLPLASIIRMYLILEKNFKAVTADCLLNHYLNPDIYKTGACYAGRRSLCLGTDGEMYLCPFIRKGEQSLGNISDISLHEAWNTASSPVFEHRELGPSLFPLCHSDSLY</sequence>
<dbReference type="SUPFAM" id="SSF102114">
    <property type="entry name" value="Radical SAM enzymes"/>
    <property type="match status" value="1"/>
</dbReference>
<evidence type="ECO:0000256" key="3">
    <source>
        <dbReference type="ARBA" id="ARBA00023004"/>
    </source>
</evidence>
<keyword evidence="2" id="KW-0479">Metal-binding</keyword>
<proteinExistence type="predicted"/>
<reference evidence="6 7" key="1">
    <citation type="submission" date="2024-02" db="EMBL/GenBank/DDBJ databases">
        <title>A nitrogen-fixing paenibacillus bacterium.</title>
        <authorList>
            <person name="Zhang W.L."/>
            <person name="Chen S.F."/>
        </authorList>
    </citation>
    <scope>NUCLEOTIDE SEQUENCE [LARGE SCALE GENOMIC DNA]</scope>
    <source>
        <strain evidence="6 7">M1</strain>
    </source>
</reference>
<dbReference type="Pfam" id="PF13186">
    <property type="entry name" value="SPASM"/>
    <property type="match status" value="1"/>
</dbReference>
<dbReference type="SFLD" id="SFLDG01386">
    <property type="entry name" value="main_SPASM_domain-containing"/>
    <property type="match status" value="1"/>
</dbReference>
<evidence type="ECO:0000256" key="2">
    <source>
        <dbReference type="ARBA" id="ARBA00022723"/>
    </source>
</evidence>
<dbReference type="InterPro" id="IPR007197">
    <property type="entry name" value="rSAM"/>
</dbReference>
<dbReference type="Pfam" id="PF04055">
    <property type="entry name" value="Radical_SAM"/>
    <property type="match status" value="1"/>
</dbReference>
<keyword evidence="3" id="KW-0408">Iron</keyword>
<evidence type="ECO:0000259" key="5">
    <source>
        <dbReference type="PROSITE" id="PS51918"/>
    </source>
</evidence>
<dbReference type="InterPro" id="IPR050377">
    <property type="entry name" value="Radical_SAM_PqqE_MftC-like"/>
</dbReference>
<dbReference type="Proteomes" id="UP001306950">
    <property type="component" value="Unassembled WGS sequence"/>
</dbReference>
<comment type="caution">
    <text evidence="6">The sequence shown here is derived from an EMBL/GenBank/DDBJ whole genome shotgun (WGS) entry which is preliminary data.</text>
</comment>
<evidence type="ECO:0000256" key="1">
    <source>
        <dbReference type="ARBA" id="ARBA00022691"/>
    </source>
</evidence>
<gene>
    <name evidence="6" type="ORF">V3851_16495</name>
</gene>
<dbReference type="SFLD" id="SFLDG01067">
    <property type="entry name" value="SPASM/twitch_domain_containing"/>
    <property type="match status" value="1"/>
</dbReference>
<dbReference type="SFLD" id="SFLDS00029">
    <property type="entry name" value="Radical_SAM"/>
    <property type="match status" value="1"/>
</dbReference>
<dbReference type="PANTHER" id="PTHR11228:SF7">
    <property type="entry name" value="PQQA PEPTIDE CYCLASE"/>
    <property type="match status" value="1"/>
</dbReference>
<keyword evidence="4" id="KW-0411">Iron-sulfur</keyword>
<dbReference type="InterPro" id="IPR013785">
    <property type="entry name" value="Aldolase_TIM"/>
</dbReference>
<dbReference type="PANTHER" id="PTHR11228">
    <property type="entry name" value="RADICAL SAM DOMAIN PROTEIN"/>
    <property type="match status" value="1"/>
</dbReference>
<dbReference type="InterPro" id="IPR058240">
    <property type="entry name" value="rSAM_sf"/>
</dbReference>
<dbReference type="InterPro" id="IPR023885">
    <property type="entry name" value="4Fe4S-binding_SPASM_dom"/>
</dbReference>
<feature type="domain" description="Radical SAM core" evidence="5">
    <location>
        <begin position="84"/>
        <end position="286"/>
    </location>
</feature>
<evidence type="ECO:0000256" key="4">
    <source>
        <dbReference type="ARBA" id="ARBA00023014"/>
    </source>
</evidence>
<evidence type="ECO:0000313" key="6">
    <source>
        <dbReference type="EMBL" id="MEF2967427.1"/>
    </source>
</evidence>
<dbReference type="CDD" id="cd21109">
    <property type="entry name" value="SPASM"/>
    <property type="match status" value="1"/>
</dbReference>
<dbReference type="CDD" id="cd01335">
    <property type="entry name" value="Radical_SAM"/>
    <property type="match status" value="1"/>
</dbReference>
<keyword evidence="7" id="KW-1185">Reference proteome</keyword>
<name>A0ABU7VWY8_9BACL</name>
<dbReference type="EMBL" id="JAZHPZ010000008">
    <property type="protein sequence ID" value="MEF2967427.1"/>
    <property type="molecule type" value="Genomic_DNA"/>
</dbReference>
<evidence type="ECO:0000313" key="7">
    <source>
        <dbReference type="Proteomes" id="UP001306950"/>
    </source>
</evidence>
<protein>
    <submittedName>
        <fullName evidence="6">Radical SAM protein</fullName>
    </submittedName>
</protein>